<proteinExistence type="predicted"/>
<gene>
    <name evidence="1" type="ORF">RPERSI_LOCUS6612</name>
</gene>
<name>A0ACA9MZJ3_9GLOM</name>
<evidence type="ECO:0000313" key="1">
    <source>
        <dbReference type="EMBL" id="CAG8618499.1"/>
    </source>
</evidence>
<accession>A0ACA9MZJ3</accession>
<protein>
    <submittedName>
        <fullName evidence="1">25659_t:CDS:1</fullName>
    </submittedName>
</protein>
<dbReference type="EMBL" id="CAJVQC010010584">
    <property type="protein sequence ID" value="CAG8618499.1"/>
    <property type="molecule type" value="Genomic_DNA"/>
</dbReference>
<dbReference type="Proteomes" id="UP000789920">
    <property type="component" value="Unassembled WGS sequence"/>
</dbReference>
<organism evidence="1 2">
    <name type="scientific">Racocetra persica</name>
    <dbReference type="NCBI Taxonomy" id="160502"/>
    <lineage>
        <taxon>Eukaryota</taxon>
        <taxon>Fungi</taxon>
        <taxon>Fungi incertae sedis</taxon>
        <taxon>Mucoromycota</taxon>
        <taxon>Glomeromycotina</taxon>
        <taxon>Glomeromycetes</taxon>
        <taxon>Diversisporales</taxon>
        <taxon>Gigasporaceae</taxon>
        <taxon>Racocetra</taxon>
    </lineage>
</organism>
<keyword evidence="2" id="KW-1185">Reference proteome</keyword>
<sequence>MPKPTSSSIKSNSFTPPRRRQSAKKQSSLDSPTHDSASIATSSCRYDSSLGLLTKKFVNLLKEAKDGDLDLNTAAVSLQVQKRRIYDITNVLEGIGLIEKNSKNHVRWKGVQQLPLASSLCQDYKQKIKELQAANATLESEKLELERADQDVDISIRNIYESEGSASLAFVHQSEIEKNINLFHQDILIAIKSLSGTPLQVLEAVENEQSGQPLYQIQIHDPNLQQVHIFQLSDGNPGHNLTITDDHSTRAFTQQSQPLNIRNGDPLHPNVALPPPFSHMSLIPTPTDEDYDMLDDSMDYHLYYQRQQQIQHPNHRHFNHQHHLSHNRDSDDFEPLDPSSDYIFGTFRHDGREGLDVFERNSNQRMREGGHHRPQ</sequence>
<evidence type="ECO:0000313" key="2">
    <source>
        <dbReference type="Proteomes" id="UP000789920"/>
    </source>
</evidence>
<comment type="caution">
    <text evidence="1">The sequence shown here is derived from an EMBL/GenBank/DDBJ whole genome shotgun (WGS) entry which is preliminary data.</text>
</comment>
<reference evidence="1" key="1">
    <citation type="submission" date="2021-06" db="EMBL/GenBank/DDBJ databases">
        <authorList>
            <person name="Kallberg Y."/>
            <person name="Tangrot J."/>
            <person name="Rosling A."/>
        </authorList>
    </citation>
    <scope>NUCLEOTIDE SEQUENCE</scope>
    <source>
        <strain evidence="1">MA461A</strain>
    </source>
</reference>